<organism evidence="2 3">
    <name type="scientific">Diaporthe helianthi</name>
    <dbReference type="NCBI Taxonomy" id="158607"/>
    <lineage>
        <taxon>Eukaryota</taxon>
        <taxon>Fungi</taxon>
        <taxon>Dikarya</taxon>
        <taxon>Ascomycota</taxon>
        <taxon>Pezizomycotina</taxon>
        <taxon>Sordariomycetes</taxon>
        <taxon>Sordariomycetidae</taxon>
        <taxon>Diaporthales</taxon>
        <taxon>Diaporthaceae</taxon>
        <taxon>Diaporthe</taxon>
    </lineage>
</organism>
<keyword evidence="3" id="KW-1185">Reference proteome</keyword>
<protein>
    <submittedName>
        <fullName evidence="2">Uncharacterized protein</fullName>
    </submittedName>
</protein>
<dbReference type="Proteomes" id="UP000094444">
    <property type="component" value="Unassembled WGS sequence"/>
</dbReference>
<gene>
    <name evidence="2" type="ORF">DHEL01_v208920</name>
</gene>
<name>A0A2P5HR51_DIAHE</name>
<sequence length="144" mass="16525">MSAAPEQPEPKKSMADIHQAVSRREEDLFLSKWPADSEGARGTSDSPPFISSADEPWGPMTYYDWETDPTQFSFPKVDMSLGEQSHRSIIRDERHWAVPWAPTKERFPYLPLRSAEENFQYRPESSFDAAIDSGMDKYSRCAFV</sequence>
<dbReference type="EMBL" id="MAVT02000948">
    <property type="protein sequence ID" value="POS72685.1"/>
    <property type="molecule type" value="Genomic_DNA"/>
</dbReference>
<accession>A0A2P5HR51</accession>
<dbReference type="InParanoid" id="A0A2P5HR51"/>
<evidence type="ECO:0000256" key="1">
    <source>
        <dbReference type="SAM" id="MobiDB-lite"/>
    </source>
</evidence>
<dbReference type="AlphaFoldDB" id="A0A2P5HR51"/>
<evidence type="ECO:0000313" key="3">
    <source>
        <dbReference type="Proteomes" id="UP000094444"/>
    </source>
</evidence>
<proteinExistence type="predicted"/>
<comment type="caution">
    <text evidence="2">The sequence shown here is derived from an EMBL/GenBank/DDBJ whole genome shotgun (WGS) entry which is preliminary data.</text>
</comment>
<reference evidence="2" key="1">
    <citation type="submission" date="2017-09" db="EMBL/GenBank/DDBJ databases">
        <title>Polyketide synthases of a Diaporthe helianthi virulent isolate.</title>
        <authorList>
            <person name="Baroncelli R."/>
        </authorList>
    </citation>
    <scope>NUCLEOTIDE SEQUENCE [LARGE SCALE GENOMIC DNA]</scope>
    <source>
        <strain evidence="2">7/96</strain>
    </source>
</reference>
<evidence type="ECO:0000313" key="2">
    <source>
        <dbReference type="EMBL" id="POS72685.1"/>
    </source>
</evidence>
<feature type="region of interest" description="Disordered" evidence="1">
    <location>
        <begin position="1"/>
        <end position="51"/>
    </location>
</feature>